<protein>
    <submittedName>
        <fullName evidence="4">O-methyltransferase</fullName>
    </submittedName>
</protein>
<reference evidence="5" key="1">
    <citation type="submission" date="2011-12" db="EMBL/GenBank/DDBJ databases">
        <title>Complete genome sequence of Streptomyces cattleya strain DSM 46488.</title>
        <authorList>
            <person name="Ou H.-Y."/>
            <person name="Li P."/>
            <person name="Zhao C."/>
            <person name="O'Hagan D."/>
            <person name="Deng Z."/>
        </authorList>
    </citation>
    <scope>NUCLEOTIDE SEQUENCE [LARGE SCALE GENOMIC DNA]</scope>
    <source>
        <strain evidence="5">ATCC 35852 / DSM 46488 / JCM 4925 / NBRC 14057 / NRRL 8057</strain>
    </source>
</reference>
<dbReference type="KEGG" id="sct:SCAT_5478"/>
<evidence type="ECO:0000256" key="3">
    <source>
        <dbReference type="ARBA" id="ARBA00022691"/>
    </source>
</evidence>
<organism evidence="4 5">
    <name type="scientific">Streptantibioticus cattleyicolor (strain ATCC 35852 / DSM 46488 / JCM 4925 / NBRC 14057 / NRRL 8057)</name>
    <name type="common">Streptomyces cattleya</name>
    <dbReference type="NCBI Taxonomy" id="1003195"/>
    <lineage>
        <taxon>Bacteria</taxon>
        <taxon>Bacillati</taxon>
        <taxon>Actinomycetota</taxon>
        <taxon>Actinomycetes</taxon>
        <taxon>Kitasatosporales</taxon>
        <taxon>Streptomycetaceae</taxon>
        <taxon>Streptantibioticus</taxon>
    </lineage>
</organism>
<dbReference type="PATRIC" id="fig|1003195.11.peg.6897"/>
<evidence type="ECO:0000256" key="2">
    <source>
        <dbReference type="ARBA" id="ARBA00022679"/>
    </source>
</evidence>
<keyword evidence="1 4" id="KW-0489">Methyltransferase</keyword>
<keyword evidence="5" id="KW-1185">Reference proteome</keyword>
<dbReference type="STRING" id="1003195.SCATT_54760"/>
<gene>
    <name evidence="4" type="ordered locus">SCATT_54760</name>
</gene>
<dbReference type="Gene3D" id="3.40.50.150">
    <property type="entry name" value="Vaccinia Virus protein VP39"/>
    <property type="match status" value="1"/>
</dbReference>
<proteinExistence type="predicted"/>
<dbReference type="Proteomes" id="UP000007842">
    <property type="component" value="Chromosome"/>
</dbReference>
<dbReference type="InterPro" id="IPR002935">
    <property type="entry name" value="SAM_O-MeTrfase"/>
</dbReference>
<dbReference type="PROSITE" id="PS51682">
    <property type="entry name" value="SAM_OMT_I"/>
    <property type="match status" value="1"/>
</dbReference>
<keyword evidence="2 4" id="KW-0808">Transferase</keyword>
<dbReference type="PANTHER" id="PTHR43167">
    <property type="entry name" value="PUTATIVE (AFU_ORTHOLOGUE AFUA_6G01830)-RELATED"/>
    <property type="match status" value="1"/>
</dbReference>
<dbReference type="SUPFAM" id="SSF53335">
    <property type="entry name" value="S-adenosyl-L-methionine-dependent methyltransferases"/>
    <property type="match status" value="1"/>
</dbReference>
<dbReference type="CDD" id="cd02440">
    <property type="entry name" value="AdoMet_MTases"/>
    <property type="match status" value="1"/>
</dbReference>
<sequence length="227" mass="23843">MTTTTPPRGLDHPAVGAVLARLYAAADRDDQAVMARAHARAAELPGPPTVAQTTELCADASLPVHPNIGRLLYLLVRAIRPARVVEFGTSFATSTIQLAAALRDNGTGTVTGTELDPGKAEWARANLAEAGLAEYATVLTGDARETLAGLPGPVDLVLLDGWKELYLPVFELLQPKLRPGAVVVADNLPLLPPEFLARVRDRAGGYLSVTLPLGDGIEISTWAGGQS</sequence>
<accession>F8JQK0</accession>
<evidence type="ECO:0000313" key="5">
    <source>
        <dbReference type="Proteomes" id="UP000007842"/>
    </source>
</evidence>
<dbReference type="Pfam" id="PF13578">
    <property type="entry name" value="Methyltransf_24"/>
    <property type="match status" value="1"/>
</dbReference>
<accession>G8WY76</accession>
<dbReference type="HOGENOM" id="CLU_067676_7_1_11"/>
<dbReference type="EMBL" id="CP003219">
    <property type="protein sequence ID" value="AEW97847.1"/>
    <property type="molecule type" value="Genomic_DNA"/>
</dbReference>
<dbReference type="AlphaFoldDB" id="F8JQK0"/>
<name>F8JQK0_STREN</name>
<dbReference type="RefSeq" id="WP_014146180.1">
    <property type="nucleotide sequence ID" value="NC_016111.1"/>
</dbReference>
<dbReference type="GO" id="GO:0032259">
    <property type="term" value="P:methylation"/>
    <property type="evidence" value="ECO:0007669"/>
    <property type="project" value="UniProtKB-KW"/>
</dbReference>
<dbReference type="eggNOG" id="COG4122">
    <property type="taxonomic scope" value="Bacteria"/>
</dbReference>
<dbReference type="OrthoDB" id="9799672at2"/>
<dbReference type="PANTHER" id="PTHR43167:SF1">
    <property type="entry name" value="PUTATIVE (AFU_ORTHOLOGUE AFUA_6G01830)-RELATED"/>
    <property type="match status" value="1"/>
</dbReference>
<evidence type="ECO:0000313" key="4">
    <source>
        <dbReference type="EMBL" id="AEW97847.1"/>
    </source>
</evidence>
<evidence type="ECO:0000256" key="1">
    <source>
        <dbReference type="ARBA" id="ARBA00022603"/>
    </source>
</evidence>
<dbReference type="KEGG" id="scy:SCATT_54760"/>
<dbReference type="InterPro" id="IPR029063">
    <property type="entry name" value="SAM-dependent_MTases_sf"/>
</dbReference>
<keyword evidence="3" id="KW-0949">S-adenosyl-L-methionine</keyword>
<dbReference type="GO" id="GO:0008171">
    <property type="term" value="F:O-methyltransferase activity"/>
    <property type="evidence" value="ECO:0007669"/>
    <property type="project" value="InterPro"/>
</dbReference>